<gene>
    <name evidence="1" type="ORF">BCR36DRAFT_271662</name>
</gene>
<dbReference type="Proteomes" id="UP000193719">
    <property type="component" value="Unassembled WGS sequence"/>
</dbReference>
<evidence type="ECO:0000313" key="2">
    <source>
        <dbReference type="Proteomes" id="UP000193719"/>
    </source>
</evidence>
<comment type="caution">
    <text evidence="1">The sequence shown here is derived from an EMBL/GenBank/DDBJ whole genome shotgun (WGS) entry which is preliminary data.</text>
</comment>
<sequence length="767" mass="88345">MCVTQNRKQLEKKVDINYFKQELDSLGNYSTILENQNTINEIKNSLKKIQSDCSLLQPSDHSSQQHYQNEVVNKDLASIKYKYENLNSQLNTIKSALIANNILKINHETKNELDTVPVMSINLNLPQTNTINNDSDNDNDKKNVQIKDNANKDMNVKMNRMENILNYMVRLFNITSEDLSSNIIVNNNSPMISYIVSKLKYDTESIVEEKLKFLKEKLDNQINDSVQEVWNHLDKNIVPVHQQMGSVKNILTELTKKISYFQYSIGSFNENDERYFENNIQLLLNNNNSNIKYYKDKIDSQKYISLNDRINVIYDAIKQMIISNLYINRGSKESLSNDSFFTSHNDSSHNTTVNTMNSNGNSGNNELSNEILNETINKMLKSTIFKDKIINIIKESVKPKLLKIKNILHEKVSNDVLKELMKHLITREELKTELNHISYNINDRFSKIDDGNENCHCTNCIRKCYSCGYNNNNNTSIFNHTLDSNSNFHNIFKFNDTQKIFNSYIKKLIEEEAIHKNNLSNLTPKSTNSHNNCGNNEENNLLKVYINLLIKNSLNICNLENNNTSVDFNENKNNNNNYIIPQNMQIEIEKLENSFDEKLFLLASDINNCKDIYQQSLRKPFCQCGQWIWNSETLNFDSSIPWNIETYNTDGNNFIWEINNSNIKVQNEGIYEISFAFFTKVKPTIKLIINGETVMSAINSSSYVVHHSSGYVLANGKLKPGSATGLSLIDYLSLPSNSVISLQYNGNKNNIFGYGFIALKYMSCISV</sequence>
<name>A0A1Y1VPS5_9FUNG</name>
<evidence type="ECO:0000313" key="1">
    <source>
        <dbReference type="EMBL" id="ORX60871.1"/>
    </source>
</evidence>
<evidence type="ECO:0008006" key="3">
    <source>
        <dbReference type="Google" id="ProtNLM"/>
    </source>
</evidence>
<dbReference type="AlphaFoldDB" id="A0A1Y1VPS5"/>
<protein>
    <recommendedName>
        <fullName evidence="3">C1q domain-containing protein</fullName>
    </recommendedName>
</protein>
<dbReference type="OrthoDB" id="2156286at2759"/>
<reference evidence="1 2" key="1">
    <citation type="submission" date="2016-08" db="EMBL/GenBank/DDBJ databases">
        <title>Genomes of anaerobic fungi encode conserved fungal cellulosomes for biomass hydrolysis.</title>
        <authorList>
            <consortium name="DOE Joint Genome Institute"/>
            <person name="Haitjema C.H."/>
            <person name="Gilmore S.P."/>
            <person name="Henske J.K."/>
            <person name="Solomon K.V."/>
            <person name="De Groot R."/>
            <person name="Kuo A."/>
            <person name="Mondo S.J."/>
            <person name="Salamov A.A."/>
            <person name="Labutti K."/>
            <person name="Zhao Z."/>
            <person name="Chiniquy J."/>
            <person name="Barry K."/>
            <person name="Brewer H.M."/>
            <person name="Purvine S.O."/>
            <person name="Wright A.T."/>
            <person name="Boxma B."/>
            <person name="Van Alen T."/>
            <person name="Hackstein J.H."/>
            <person name="Baker S.E."/>
            <person name="Grigoriev I.V."/>
            <person name="O'Malley M.A."/>
        </authorList>
    </citation>
    <scope>NUCLEOTIDE SEQUENCE [LARGE SCALE GENOMIC DNA]</scope>
    <source>
        <strain evidence="2">finn</strain>
    </source>
</reference>
<dbReference type="STRING" id="1754191.A0A1Y1VPS5"/>
<accession>A0A1Y1VPS5</accession>
<dbReference type="PANTHER" id="PTHR40131:SF1">
    <property type="entry name" value="C1Q DOMAIN-CONTAINING PROTEIN"/>
    <property type="match status" value="1"/>
</dbReference>
<dbReference type="EMBL" id="MCFH01000001">
    <property type="protein sequence ID" value="ORX60871.1"/>
    <property type="molecule type" value="Genomic_DNA"/>
</dbReference>
<reference evidence="1 2" key="2">
    <citation type="submission" date="2016-08" db="EMBL/GenBank/DDBJ databases">
        <title>Pervasive Adenine N6-methylation of Active Genes in Fungi.</title>
        <authorList>
            <consortium name="DOE Joint Genome Institute"/>
            <person name="Mondo S.J."/>
            <person name="Dannebaum R.O."/>
            <person name="Kuo R.C."/>
            <person name="Labutti K."/>
            <person name="Haridas S."/>
            <person name="Kuo A."/>
            <person name="Salamov A."/>
            <person name="Ahrendt S.R."/>
            <person name="Lipzen A."/>
            <person name="Sullivan W."/>
            <person name="Andreopoulos W.B."/>
            <person name="Clum A."/>
            <person name="Lindquist E."/>
            <person name="Daum C."/>
            <person name="Ramamoorthy G.K."/>
            <person name="Gryganskyi A."/>
            <person name="Culley D."/>
            <person name="Magnuson J.K."/>
            <person name="James T.Y."/>
            <person name="O'Malley M.A."/>
            <person name="Stajich J.E."/>
            <person name="Spatafora J.W."/>
            <person name="Visel A."/>
            <person name="Grigoriev I.V."/>
        </authorList>
    </citation>
    <scope>NUCLEOTIDE SEQUENCE [LARGE SCALE GENOMIC DNA]</scope>
    <source>
        <strain evidence="2">finn</strain>
    </source>
</reference>
<organism evidence="1 2">
    <name type="scientific">Piromyces finnis</name>
    <dbReference type="NCBI Taxonomy" id="1754191"/>
    <lineage>
        <taxon>Eukaryota</taxon>
        <taxon>Fungi</taxon>
        <taxon>Fungi incertae sedis</taxon>
        <taxon>Chytridiomycota</taxon>
        <taxon>Chytridiomycota incertae sedis</taxon>
        <taxon>Neocallimastigomycetes</taxon>
        <taxon>Neocallimastigales</taxon>
        <taxon>Neocallimastigaceae</taxon>
        <taxon>Piromyces</taxon>
    </lineage>
</organism>
<keyword evidence="2" id="KW-1185">Reference proteome</keyword>
<proteinExistence type="predicted"/>
<dbReference type="PANTHER" id="PTHR40131">
    <property type="entry name" value="C1Q DOMAIN-CONTAINING PROTEIN"/>
    <property type="match status" value="1"/>
</dbReference>